<evidence type="ECO:0000256" key="5">
    <source>
        <dbReference type="SAM" id="SignalP"/>
    </source>
</evidence>
<evidence type="ECO:0000256" key="1">
    <source>
        <dbReference type="ARBA" id="ARBA00004196"/>
    </source>
</evidence>
<comment type="caution">
    <text evidence="7">The sequence shown here is derived from an EMBL/GenBank/DDBJ whole genome shotgun (WGS) entry which is preliminary data.</text>
</comment>
<dbReference type="PROSITE" id="PS50983">
    <property type="entry name" value="FE_B12_PBP"/>
    <property type="match status" value="1"/>
</dbReference>
<keyword evidence="8" id="KW-1185">Reference proteome</keyword>
<dbReference type="InterPro" id="IPR051313">
    <property type="entry name" value="Bact_iron-sidero_bind"/>
</dbReference>
<dbReference type="SUPFAM" id="SSF53807">
    <property type="entry name" value="Helical backbone' metal receptor"/>
    <property type="match status" value="1"/>
</dbReference>
<dbReference type="AlphaFoldDB" id="A0A177IN32"/>
<dbReference type="PANTHER" id="PTHR30532">
    <property type="entry name" value="IRON III DICITRATE-BINDING PERIPLASMIC PROTEIN"/>
    <property type="match status" value="1"/>
</dbReference>
<sequence>MKKTALVALGAAAAMVLAACSTSDSDNPQEDSTAANGEQLTLSHPSIEGLNIDFENPPETLVMDCYAYSSLHEYGLEPDALFGFECDNEALMGNADIEGIETVGQDAEIDLEKLAELRPDAIIGNGNADGWSWFEDDVNAQLTRVAPFVPLPSEGSIDEKIADTREIADFFGADVEAENIVAADEDYEAAKEAFSEAVEGKDYNFLLASPTKEMLYTGVGFAQADLLEELGANIVGPDALAEGNPWGQVAWEDASTYPADVILVENFDPEAPFAAELWADLPAVKADQLSSWSSKGALTSRTYADWLQDLADTVETYDKVA</sequence>
<feature type="chain" id="PRO_5039036033" evidence="5">
    <location>
        <begin position="19"/>
        <end position="321"/>
    </location>
</feature>
<dbReference type="PROSITE" id="PS51257">
    <property type="entry name" value="PROKAR_LIPOPROTEIN"/>
    <property type="match status" value="1"/>
</dbReference>
<dbReference type="OrthoDB" id="7941913at2"/>
<dbReference type="Proteomes" id="UP000076947">
    <property type="component" value="Unassembled WGS sequence"/>
</dbReference>
<dbReference type="GO" id="GO:1901678">
    <property type="term" value="P:iron coordination entity transport"/>
    <property type="evidence" value="ECO:0007669"/>
    <property type="project" value="UniProtKB-ARBA"/>
</dbReference>
<dbReference type="GO" id="GO:0030288">
    <property type="term" value="C:outer membrane-bounded periplasmic space"/>
    <property type="evidence" value="ECO:0007669"/>
    <property type="project" value="TreeGrafter"/>
</dbReference>
<feature type="domain" description="Fe/B12 periplasmic-binding" evidence="6">
    <location>
        <begin position="59"/>
        <end position="321"/>
    </location>
</feature>
<evidence type="ECO:0000259" key="6">
    <source>
        <dbReference type="PROSITE" id="PS50983"/>
    </source>
</evidence>
<accession>A0A177IN32</accession>
<proteinExistence type="inferred from homology"/>
<dbReference type="Gene3D" id="3.40.50.1980">
    <property type="entry name" value="Nitrogenase molybdenum iron protein domain"/>
    <property type="match status" value="2"/>
</dbReference>
<dbReference type="PANTHER" id="PTHR30532:SF1">
    <property type="entry name" value="IRON(3+)-HYDROXAMATE-BINDING PROTEIN FHUD"/>
    <property type="match status" value="1"/>
</dbReference>
<dbReference type="EMBL" id="LSTQ01000009">
    <property type="protein sequence ID" value="OAH30220.1"/>
    <property type="molecule type" value="Genomic_DNA"/>
</dbReference>
<dbReference type="RefSeq" id="WP_066838864.1">
    <property type="nucleotide sequence ID" value="NZ_LSTQ01000009.1"/>
</dbReference>
<comment type="similarity">
    <text evidence="2">Belongs to the bacterial solute-binding protein 8 family.</text>
</comment>
<evidence type="ECO:0000256" key="2">
    <source>
        <dbReference type="ARBA" id="ARBA00008814"/>
    </source>
</evidence>
<keyword evidence="4 5" id="KW-0732">Signal</keyword>
<evidence type="ECO:0000256" key="3">
    <source>
        <dbReference type="ARBA" id="ARBA00022448"/>
    </source>
</evidence>
<feature type="signal peptide" evidence="5">
    <location>
        <begin position="1"/>
        <end position="18"/>
    </location>
</feature>
<evidence type="ECO:0000256" key="4">
    <source>
        <dbReference type="ARBA" id="ARBA00022729"/>
    </source>
</evidence>
<organism evidence="7 8">
    <name type="scientific">Corynebacterium stationis</name>
    <dbReference type="NCBI Taxonomy" id="1705"/>
    <lineage>
        <taxon>Bacteria</taxon>
        <taxon>Bacillati</taxon>
        <taxon>Actinomycetota</taxon>
        <taxon>Actinomycetes</taxon>
        <taxon>Mycobacteriales</taxon>
        <taxon>Corynebacteriaceae</taxon>
        <taxon>Corynebacterium</taxon>
    </lineage>
</organism>
<dbReference type="Pfam" id="PF01497">
    <property type="entry name" value="Peripla_BP_2"/>
    <property type="match status" value="1"/>
</dbReference>
<protein>
    <submittedName>
        <fullName evidence="7">Iron-siderophore ABC transporter substrate-binding protein</fullName>
    </submittedName>
</protein>
<name>A0A177IN32_9CORY</name>
<dbReference type="InterPro" id="IPR002491">
    <property type="entry name" value="ABC_transptr_periplasmic_BD"/>
</dbReference>
<gene>
    <name evidence="7" type="ORF">AYJ05_11230</name>
</gene>
<evidence type="ECO:0000313" key="8">
    <source>
        <dbReference type="Proteomes" id="UP000076947"/>
    </source>
</evidence>
<keyword evidence="3" id="KW-0813">Transport</keyword>
<reference evidence="8" key="1">
    <citation type="submission" date="2016-02" db="EMBL/GenBank/DDBJ databases">
        <authorList>
            <person name="Kaur G."/>
            <person name="Nair G.R."/>
            <person name="Mayilraj S."/>
        </authorList>
    </citation>
    <scope>NUCLEOTIDE SEQUENCE [LARGE SCALE GENOMIC DNA]</scope>
    <source>
        <strain evidence="8">GA-15</strain>
    </source>
</reference>
<comment type="subcellular location">
    <subcellularLocation>
        <location evidence="1">Cell envelope</location>
    </subcellularLocation>
</comment>
<evidence type="ECO:0000313" key="7">
    <source>
        <dbReference type="EMBL" id="OAH30220.1"/>
    </source>
</evidence>